<evidence type="ECO:0000313" key="3">
    <source>
        <dbReference type="Proteomes" id="UP000229335"/>
    </source>
</evidence>
<proteinExistence type="predicted"/>
<keyword evidence="1" id="KW-0812">Transmembrane</keyword>
<gene>
    <name evidence="2" type="ORF">COU00_01050</name>
</gene>
<evidence type="ECO:0000313" key="2">
    <source>
        <dbReference type="EMBL" id="PIT94033.1"/>
    </source>
</evidence>
<sequence length="139" mass="15345">MGININQVNNNQNLPVPDGLFNKIILRIAVEQKLLILRRRFAGVALLLLLSLAGTVPAWQAFWSDITSSGFSQYLALLFYNLKIVAVNWQDFLLSLLETLPIISAAALLLAIMATLVALKFAVKYGAPLISKPTFKFSN</sequence>
<protein>
    <submittedName>
        <fullName evidence="2">Uncharacterized protein</fullName>
    </submittedName>
</protein>
<dbReference type="EMBL" id="PFAS01000014">
    <property type="protein sequence ID" value="PIT94033.1"/>
    <property type="molecule type" value="Genomic_DNA"/>
</dbReference>
<feature type="transmembrane region" description="Helical" evidence="1">
    <location>
        <begin position="102"/>
        <end position="123"/>
    </location>
</feature>
<comment type="caution">
    <text evidence="2">The sequence shown here is derived from an EMBL/GenBank/DDBJ whole genome shotgun (WGS) entry which is preliminary data.</text>
</comment>
<dbReference type="AlphaFoldDB" id="A0A2M6WML7"/>
<evidence type="ECO:0000256" key="1">
    <source>
        <dbReference type="SAM" id="Phobius"/>
    </source>
</evidence>
<keyword evidence="1" id="KW-1133">Transmembrane helix</keyword>
<feature type="transmembrane region" description="Helical" evidence="1">
    <location>
        <begin position="41"/>
        <end position="62"/>
    </location>
</feature>
<dbReference type="Proteomes" id="UP000229335">
    <property type="component" value="Unassembled WGS sequence"/>
</dbReference>
<name>A0A2M6WML7_9BACT</name>
<organism evidence="2 3">
    <name type="scientific">Candidatus Falkowbacteria bacterium CG10_big_fil_rev_8_21_14_0_10_43_11</name>
    <dbReference type="NCBI Taxonomy" id="1974568"/>
    <lineage>
        <taxon>Bacteria</taxon>
        <taxon>Candidatus Falkowiibacteriota</taxon>
    </lineage>
</organism>
<reference evidence="3" key="1">
    <citation type="submission" date="2017-09" db="EMBL/GenBank/DDBJ databases">
        <title>Depth-based differentiation of microbial function through sediment-hosted aquifers and enrichment of novel symbionts in the deep terrestrial subsurface.</title>
        <authorList>
            <person name="Probst A.J."/>
            <person name="Ladd B."/>
            <person name="Jarett J.K."/>
            <person name="Geller-Mcgrath D.E."/>
            <person name="Sieber C.M.K."/>
            <person name="Emerson J.B."/>
            <person name="Anantharaman K."/>
            <person name="Thomas B.C."/>
            <person name="Malmstrom R."/>
            <person name="Stieglmeier M."/>
            <person name="Klingl A."/>
            <person name="Woyke T."/>
            <person name="Ryan C.M."/>
            <person name="Banfield J.F."/>
        </authorList>
    </citation>
    <scope>NUCLEOTIDE SEQUENCE [LARGE SCALE GENOMIC DNA]</scope>
</reference>
<accession>A0A2M6WML7</accession>
<keyword evidence="1" id="KW-0472">Membrane</keyword>